<evidence type="ECO:0000313" key="4">
    <source>
        <dbReference type="Proteomes" id="UP001568894"/>
    </source>
</evidence>
<accession>A0ABV4KFY7</accession>
<comment type="caution">
    <text evidence="3">The sequence shown here is derived from an EMBL/GenBank/DDBJ whole genome shotgun (WGS) entry which is preliminary data.</text>
</comment>
<dbReference type="InterPro" id="IPR025970">
    <property type="entry name" value="SusE"/>
</dbReference>
<gene>
    <name evidence="3" type="ORF">QO192_14285</name>
</gene>
<reference evidence="3 4" key="1">
    <citation type="submission" date="2023-05" db="EMBL/GenBank/DDBJ databases">
        <title>Adaptations of aquatic viruses from atmosphere-close ecosystems of the Central Arctic Ocean.</title>
        <authorList>
            <person name="Rahlff J."/>
            <person name="Holmfeldt K."/>
        </authorList>
    </citation>
    <scope>NUCLEOTIDE SEQUENCE [LARGE SCALE GENOMIC DNA]</scope>
    <source>
        <strain evidence="3 4">Arc14</strain>
    </source>
</reference>
<dbReference type="EMBL" id="JASMRN010000013">
    <property type="protein sequence ID" value="MEZ7516447.1"/>
    <property type="molecule type" value="Genomic_DNA"/>
</dbReference>
<dbReference type="Gene3D" id="2.60.40.3620">
    <property type="match status" value="2"/>
</dbReference>
<evidence type="ECO:0000313" key="3">
    <source>
        <dbReference type="EMBL" id="MEZ7516447.1"/>
    </source>
</evidence>
<organism evidence="3 4">
    <name type="scientific">Flavobacterium frigidarium</name>
    <dbReference type="NCBI Taxonomy" id="99286"/>
    <lineage>
        <taxon>Bacteria</taxon>
        <taxon>Pseudomonadati</taxon>
        <taxon>Bacteroidota</taxon>
        <taxon>Flavobacteriia</taxon>
        <taxon>Flavobacteriales</taxon>
        <taxon>Flavobacteriaceae</taxon>
        <taxon>Flavobacterium</taxon>
    </lineage>
</organism>
<feature type="signal peptide" evidence="1">
    <location>
        <begin position="1"/>
        <end position="21"/>
    </location>
</feature>
<dbReference type="PROSITE" id="PS51257">
    <property type="entry name" value="PROKAR_LIPOPROTEIN"/>
    <property type="match status" value="1"/>
</dbReference>
<dbReference type="Pfam" id="PF14292">
    <property type="entry name" value="SusE"/>
    <property type="match status" value="1"/>
</dbReference>
<keyword evidence="4" id="KW-1185">Reference proteome</keyword>
<proteinExistence type="predicted"/>
<feature type="domain" description="SusE outer membrane protein" evidence="2">
    <location>
        <begin position="23"/>
        <end position="128"/>
    </location>
</feature>
<dbReference type="Proteomes" id="UP001568894">
    <property type="component" value="Unassembled WGS sequence"/>
</dbReference>
<evidence type="ECO:0000256" key="1">
    <source>
        <dbReference type="SAM" id="SignalP"/>
    </source>
</evidence>
<protein>
    <submittedName>
        <fullName evidence="3">SusE domain-containing protein</fullName>
    </submittedName>
</protein>
<dbReference type="RefSeq" id="WP_371571684.1">
    <property type="nucleotide sequence ID" value="NZ_JASMRN010000013.1"/>
</dbReference>
<sequence length="369" mass="39582">MKKISKFLIAFVGVLTVACNADDVDSRPILSGTAIPEVLTPKTGDAFVLLEEDATKEASMFSWSAAEYSEAVAVEYTVLMDKQGGDFTAPITLATTKNALTTSISVKQLNQSAIDLGGKPDEATSFDIMIRSKVATGALLQSTKVATITVTPYSGKVAYDFEEWYLVGNATVSGWDNNKGNQILFRSATDPKEYKFTGYFTAGAFKTIKDLGSWIPMYGGEKGALAYRGTDADADPVSFVITTSGYYAFTMNIETLKYSLVAYNATAAPAYNTIGIIGSSTPKGWDASTAMVQSTFDKHIWSLAVTSLKEGELKFRANDSWDVAWGATTAFSGMSSNAAGSANIPVAKSKYVVYFNDLDGSYLMIPNQG</sequence>
<evidence type="ECO:0000259" key="2">
    <source>
        <dbReference type="Pfam" id="PF14292"/>
    </source>
</evidence>
<feature type="chain" id="PRO_5047498422" evidence="1">
    <location>
        <begin position="22"/>
        <end position="369"/>
    </location>
</feature>
<name>A0ABV4KFY7_9FLAO</name>
<keyword evidence="1" id="KW-0732">Signal</keyword>